<feature type="compositionally biased region" description="Low complexity" evidence="1">
    <location>
        <begin position="147"/>
        <end position="163"/>
    </location>
</feature>
<dbReference type="AlphaFoldDB" id="A0A4Y7Q7L6"/>
<feature type="region of interest" description="Disordered" evidence="1">
    <location>
        <begin position="147"/>
        <end position="172"/>
    </location>
</feature>
<evidence type="ECO:0000256" key="1">
    <source>
        <dbReference type="SAM" id="MobiDB-lite"/>
    </source>
</evidence>
<evidence type="ECO:0000313" key="2">
    <source>
        <dbReference type="EMBL" id="TDL23574.1"/>
    </source>
</evidence>
<protein>
    <submittedName>
        <fullName evidence="2">Uncharacterized protein</fullName>
    </submittedName>
</protein>
<dbReference type="Proteomes" id="UP000294933">
    <property type="component" value="Unassembled WGS sequence"/>
</dbReference>
<dbReference type="EMBL" id="ML170169">
    <property type="protein sequence ID" value="TDL23574.1"/>
    <property type="molecule type" value="Genomic_DNA"/>
</dbReference>
<dbReference type="VEuPathDB" id="FungiDB:BD410DRAFT_802400"/>
<sequence>MEAIIFTRRHHAVMNAARVKPSLLNVYKLNEVMVVAAEQRPNFPLHFGSLGFVRFSHLSEPVASDRGGRAYVVKEIGIQVVSQEWERQMSCLYEAFHRAGVNTLQISTFRERVVFATRPTFTEQDSEPSKKAPGFAKKNWVHKLQKSKVSASSSSSRPPRSSSTAEYSRHPEDPIPIIDLRQLNTFDYKGDLDNLLQGIDEFPRLNDVPSGSLVWIIHTVNGFKPKKAPTFEHLTLSFNVWAVLVLTDPLA</sequence>
<gene>
    <name evidence="2" type="ORF">BD410DRAFT_802400</name>
</gene>
<name>A0A4Y7Q7L6_9AGAM</name>
<organism evidence="2 3">
    <name type="scientific">Rickenella mellea</name>
    <dbReference type="NCBI Taxonomy" id="50990"/>
    <lineage>
        <taxon>Eukaryota</taxon>
        <taxon>Fungi</taxon>
        <taxon>Dikarya</taxon>
        <taxon>Basidiomycota</taxon>
        <taxon>Agaricomycotina</taxon>
        <taxon>Agaricomycetes</taxon>
        <taxon>Hymenochaetales</taxon>
        <taxon>Rickenellaceae</taxon>
        <taxon>Rickenella</taxon>
    </lineage>
</organism>
<keyword evidence="3" id="KW-1185">Reference proteome</keyword>
<proteinExistence type="predicted"/>
<accession>A0A4Y7Q7L6</accession>
<reference evidence="2 3" key="1">
    <citation type="submission" date="2018-06" db="EMBL/GenBank/DDBJ databases">
        <title>A transcriptomic atlas of mushroom development highlights an independent origin of complex multicellularity.</title>
        <authorList>
            <consortium name="DOE Joint Genome Institute"/>
            <person name="Krizsan K."/>
            <person name="Almasi E."/>
            <person name="Merenyi Z."/>
            <person name="Sahu N."/>
            <person name="Viragh M."/>
            <person name="Koszo T."/>
            <person name="Mondo S."/>
            <person name="Kiss B."/>
            <person name="Balint B."/>
            <person name="Kues U."/>
            <person name="Barry K."/>
            <person name="Hegedus J.C."/>
            <person name="Henrissat B."/>
            <person name="Johnson J."/>
            <person name="Lipzen A."/>
            <person name="Ohm R."/>
            <person name="Nagy I."/>
            <person name="Pangilinan J."/>
            <person name="Yan J."/>
            <person name="Xiong Y."/>
            <person name="Grigoriev I.V."/>
            <person name="Hibbett D.S."/>
            <person name="Nagy L.G."/>
        </authorList>
    </citation>
    <scope>NUCLEOTIDE SEQUENCE [LARGE SCALE GENOMIC DNA]</scope>
    <source>
        <strain evidence="2 3">SZMC22713</strain>
    </source>
</reference>
<evidence type="ECO:0000313" key="3">
    <source>
        <dbReference type="Proteomes" id="UP000294933"/>
    </source>
</evidence>